<organism evidence="2 3">
    <name type="scientific">Roseimaritima ulvae</name>
    <dbReference type="NCBI Taxonomy" id="980254"/>
    <lineage>
        <taxon>Bacteria</taxon>
        <taxon>Pseudomonadati</taxon>
        <taxon>Planctomycetota</taxon>
        <taxon>Planctomycetia</taxon>
        <taxon>Pirellulales</taxon>
        <taxon>Pirellulaceae</taxon>
        <taxon>Roseimaritima</taxon>
    </lineage>
</organism>
<dbReference type="GO" id="GO:0009446">
    <property type="term" value="P:putrescine biosynthetic process"/>
    <property type="evidence" value="ECO:0007669"/>
    <property type="project" value="InterPro"/>
</dbReference>
<dbReference type="Pfam" id="PF04371">
    <property type="entry name" value="PAD_porph"/>
    <property type="match status" value="1"/>
</dbReference>
<keyword evidence="3" id="KW-1185">Reference proteome</keyword>
<accession>A0A5B9QQZ6</accession>
<dbReference type="EMBL" id="CP042914">
    <property type="protein sequence ID" value="QEG39845.1"/>
    <property type="molecule type" value="Genomic_DNA"/>
</dbReference>
<protein>
    <submittedName>
        <fullName evidence="2">Agmatine deiminase</fullName>
        <ecNumber evidence="2">3.5.3.12</ecNumber>
    </submittedName>
</protein>
<dbReference type="KEGG" id="rul:UC8_18440"/>
<gene>
    <name evidence="2" type="primary">aguA</name>
    <name evidence="2" type="ORF">UC8_18440</name>
</gene>
<evidence type="ECO:0000256" key="1">
    <source>
        <dbReference type="ARBA" id="ARBA00022801"/>
    </source>
</evidence>
<evidence type="ECO:0000313" key="2">
    <source>
        <dbReference type="EMBL" id="QEG39845.1"/>
    </source>
</evidence>
<dbReference type="GO" id="GO:0047632">
    <property type="term" value="F:agmatine deiminase activity"/>
    <property type="evidence" value="ECO:0007669"/>
    <property type="project" value="UniProtKB-EC"/>
</dbReference>
<keyword evidence="1 2" id="KW-0378">Hydrolase</keyword>
<dbReference type="RefSeq" id="WP_238388676.1">
    <property type="nucleotide sequence ID" value="NZ_CP042914.1"/>
</dbReference>
<name>A0A5B9QQZ6_9BACT</name>
<dbReference type="PANTHER" id="PTHR31377:SF0">
    <property type="entry name" value="AGMATINE DEIMINASE-RELATED"/>
    <property type="match status" value="1"/>
</dbReference>
<reference evidence="2 3" key="1">
    <citation type="submission" date="2019-08" db="EMBL/GenBank/DDBJ databases">
        <title>Deep-cultivation of Planctomycetes and their phenomic and genomic characterization uncovers novel biology.</title>
        <authorList>
            <person name="Wiegand S."/>
            <person name="Jogler M."/>
            <person name="Boedeker C."/>
            <person name="Pinto D."/>
            <person name="Vollmers J."/>
            <person name="Rivas-Marin E."/>
            <person name="Kohn T."/>
            <person name="Peeters S.H."/>
            <person name="Heuer A."/>
            <person name="Rast P."/>
            <person name="Oberbeckmann S."/>
            <person name="Bunk B."/>
            <person name="Jeske O."/>
            <person name="Meyerdierks A."/>
            <person name="Storesund J.E."/>
            <person name="Kallscheuer N."/>
            <person name="Luecker S."/>
            <person name="Lage O.M."/>
            <person name="Pohl T."/>
            <person name="Merkel B.J."/>
            <person name="Hornburger P."/>
            <person name="Mueller R.-W."/>
            <person name="Bruemmer F."/>
            <person name="Labrenz M."/>
            <person name="Spormann A.M."/>
            <person name="Op den Camp H."/>
            <person name="Overmann J."/>
            <person name="Amann R."/>
            <person name="Jetten M.S.M."/>
            <person name="Mascher T."/>
            <person name="Medema M.H."/>
            <person name="Devos D.P."/>
            <person name="Kaster A.-K."/>
            <person name="Ovreas L."/>
            <person name="Rohde M."/>
            <person name="Galperin M.Y."/>
            <person name="Jogler C."/>
        </authorList>
    </citation>
    <scope>NUCLEOTIDE SEQUENCE [LARGE SCALE GENOMIC DNA]</scope>
    <source>
        <strain evidence="2 3">UC8</strain>
    </source>
</reference>
<dbReference type="InterPro" id="IPR007466">
    <property type="entry name" value="Peptidyl-Arg-deiminase_porph"/>
</dbReference>
<dbReference type="GO" id="GO:0004668">
    <property type="term" value="F:protein-arginine deiminase activity"/>
    <property type="evidence" value="ECO:0007669"/>
    <property type="project" value="InterPro"/>
</dbReference>
<proteinExistence type="predicted"/>
<dbReference type="AlphaFoldDB" id="A0A5B9QQZ6"/>
<dbReference type="SUPFAM" id="SSF55909">
    <property type="entry name" value="Pentein"/>
    <property type="match status" value="1"/>
</dbReference>
<dbReference type="Proteomes" id="UP000325286">
    <property type="component" value="Chromosome"/>
</dbReference>
<dbReference type="Gene3D" id="3.75.10.10">
    <property type="entry name" value="L-arginine/glycine Amidinotransferase, Chain A"/>
    <property type="match status" value="1"/>
</dbReference>
<evidence type="ECO:0000313" key="3">
    <source>
        <dbReference type="Proteomes" id="UP000325286"/>
    </source>
</evidence>
<dbReference type="EC" id="3.5.3.12" evidence="2"/>
<dbReference type="PANTHER" id="PTHR31377">
    <property type="entry name" value="AGMATINE DEIMINASE-RELATED"/>
    <property type="match status" value="1"/>
</dbReference>
<sequence length="360" mass="40061">MNDLEAQASPYRWPAEWEPQECIWLAWPHNPDTWPGRVQFMPLSFVRFIRCVTEILPVRLLVPPSLRDQAAQWLTNVPGVEFVPYGTNDCWIRDYGPTFVRRTDDDSLVGIDWRYNAWGGKYPPWDSDAAAAETICTLADVPRIESPLTLEGGALETDGGGRLLTTTSCLVTETRNPGWTKNAIARELHRCLGITEILWLDDGGLEGDDTDGHIDQVARFVDRNNVVVAVSSTAADPSAASLEDNYRQLRIWSQQTEPAVHVHRLPIPPPRLIDGQRVPESYCNFLRLGPQRILVPQFRNPASDRVALAILRNLLPSTEVVGVDAADLVWGLGAMHCASQQQPSKAVVAEVARLWTGGES</sequence>